<reference evidence="2" key="1">
    <citation type="submission" date="2018-05" db="EMBL/GenBank/DDBJ databases">
        <authorList>
            <person name="Lanie J.A."/>
            <person name="Ng W.-L."/>
            <person name="Kazmierczak K.M."/>
            <person name="Andrzejewski T.M."/>
            <person name="Davidsen T.M."/>
            <person name="Wayne K.J."/>
            <person name="Tettelin H."/>
            <person name="Glass J.I."/>
            <person name="Rusch D."/>
            <person name="Podicherti R."/>
            <person name="Tsui H.-C.T."/>
            <person name="Winkler M.E."/>
        </authorList>
    </citation>
    <scope>NUCLEOTIDE SEQUENCE</scope>
</reference>
<evidence type="ECO:0000313" key="2">
    <source>
        <dbReference type="EMBL" id="SVC25317.1"/>
    </source>
</evidence>
<gene>
    <name evidence="2" type="ORF">METZ01_LOCUS278171</name>
</gene>
<feature type="compositionally biased region" description="Basic residues" evidence="1">
    <location>
        <begin position="24"/>
        <end position="34"/>
    </location>
</feature>
<proteinExistence type="predicted"/>
<sequence>MKHREISLSTGDKDVCSQRDCGKTPKRSLPRKRAEKSGVLDLPGSSRKVNLCSECYSLYKKSTKKNRTLESLGT</sequence>
<dbReference type="EMBL" id="UINC01081454">
    <property type="protein sequence ID" value="SVC25317.1"/>
    <property type="molecule type" value="Genomic_DNA"/>
</dbReference>
<dbReference type="AlphaFoldDB" id="A0A382KQY9"/>
<feature type="compositionally biased region" description="Basic and acidic residues" evidence="1">
    <location>
        <begin position="1"/>
        <end position="23"/>
    </location>
</feature>
<accession>A0A382KQY9</accession>
<feature type="region of interest" description="Disordered" evidence="1">
    <location>
        <begin position="1"/>
        <end position="41"/>
    </location>
</feature>
<name>A0A382KQY9_9ZZZZ</name>
<evidence type="ECO:0000256" key="1">
    <source>
        <dbReference type="SAM" id="MobiDB-lite"/>
    </source>
</evidence>
<protein>
    <submittedName>
        <fullName evidence="2">Uncharacterized protein</fullName>
    </submittedName>
</protein>
<organism evidence="2">
    <name type="scientific">marine metagenome</name>
    <dbReference type="NCBI Taxonomy" id="408172"/>
    <lineage>
        <taxon>unclassified sequences</taxon>
        <taxon>metagenomes</taxon>
        <taxon>ecological metagenomes</taxon>
    </lineage>
</organism>
<feature type="non-terminal residue" evidence="2">
    <location>
        <position position="74"/>
    </location>
</feature>